<dbReference type="PANTHER" id="PTHR33992">
    <property type="entry name" value="RIBONUCLEASE P PROTEIN COMPONENT"/>
    <property type="match status" value="1"/>
</dbReference>
<evidence type="ECO:0000256" key="5">
    <source>
        <dbReference type="ARBA" id="ARBA00022801"/>
    </source>
</evidence>
<dbReference type="PATRIC" id="fig|1423766.4.peg.1021"/>
<protein>
    <recommendedName>
        <fullName evidence="7 8">Ribonuclease P protein component</fullName>
        <shortName evidence="7">RNase P protein</shortName>
        <shortName evidence="7">RNaseP protein</shortName>
        <ecNumber evidence="7 8">3.1.26.5</ecNumber>
    </recommendedName>
    <alternativeName>
        <fullName evidence="7">Protein C5</fullName>
    </alternativeName>
</protein>
<dbReference type="AlphaFoldDB" id="A0A0R1NKF5"/>
<reference evidence="9 10" key="1">
    <citation type="journal article" date="2015" name="Genome Announc.">
        <title>Expanding the biotechnology potential of lactobacilli through comparative genomics of 213 strains and associated genera.</title>
        <authorList>
            <person name="Sun Z."/>
            <person name="Harris H.M."/>
            <person name="McCann A."/>
            <person name="Guo C."/>
            <person name="Argimon S."/>
            <person name="Zhang W."/>
            <person name="Yang X."/>
            <person name="Jeffery I.B."/>
            <person name="Cooney J.C."/>
            <person name="Kagawa T.F."/>
            <person name="Liu W."/>
            <person name="Song Y."/>
            <person name="Salvetti E."/>
            <person name="Wrobel A."/>
            <person name="Rasinkangas P."/>
            <person name="Parkhill J."/>
            <person name="Rea M.C."/>
            <person name="O'Sullivan O."/>
            <person name="Ritari J."/>
            <person name="Douillard F.P."/>
            <person name="Paul Ross R."/>
            <person name="Yang R."/>
            <person name="Briner A.E."/>
            <person name="Felis G.E."/>
            <person name="de Vos W.M."/>
            <person name="Barrangou R."/>
            <person name="Klaenhammer T.R."/>
            <person name="Caufield P.W."/>
            <person name="Cui Y."/>
            <person name="Zhang H."/>
            <person name="O'Toole P.W."/>
        </authorList>
    </citation>
    <scope>NUCLEOTIDE SEQUENCE [LARGE SCALE GENOMIC DNA]</scope>
    <source>
        <strain evidence="9 10">DSM 19906</strain>
    </source>
</reference>
<dbReference type="GO" id="GO:0042781">
    <property type="term" value="F:3'-tRNA processing endoribonuclease activity"/>
    <property type="evidence" value="ECO:0007669"/>
    <property type="project" value="TreeGrafter"/>
</dbReference>
<dbReference type="Pfam" id="PF00825">
    <property type="entry name" value="Ribonuclease_P"/>
    <property type="match status" value="1"/>
</dbReference>
<gene>
    <name evidence="7" type="primary">rnpA</name>
    <name evidence="9" type="ORF">FC98_GL000996</name>
</gene>
<dbReference type="GO" id="GO:0001682">
    <property type="term" value="P:tRNA 5'-leader removal"/>
    <property type="evidence" value="ECO:0007669"/>
    <property type="project" value="UniProtKB-UniRule"/>
</dbReference>
<dbReference type="SUPFAM" id="SSF54211">
    <property type="entry name" value="Ribosomal protein S5 domain 2-like"/>
    <property type="match status" value="1"/>
</dbReference>
<dbReference type="InterPro" id="IPR014721">
    <property type="entry name" value="Ribsml_uS5_D2-typ_fold_subgr"/>
</dbReference>
<dbReference type="GO" id="GO:0000049">
    <property type="term" value="F:tRNA binding"/>
    <property type="evidence" value="ECO:0007669"/>
    <property type="project" value="UniProtKB-UniRule"/>
</dbReference>
<comment type="subunit">
    <text evidence="7">Consists of a catalytic RNA component (M1 or rnpB) and a protein subunit.</text>
</comment>
<dbReference type="GO" id="GO:0030677">
    <property type="term" value="C:ribonuclease P complex"/>
    <property type="evidence" value="ECO:0007669"/>
    <property type="project" value="TreeGrafter"/>
</dbReference>
<sequence>MRKSYRVKKEAEFQKVFETHNSVANRQFVVYSLDKPNQPHFRVGISVGKKIGNAVHRNWVKRRIRQALLELKPDLRQDVDFIVIARPSTDQMAMTEIKAGLIHVLKLAKLIDSNYDSGEKR</sequence>
<name>A0A0R1NKF5_9LACO</name>
<keyword evidence="6 7" id="KW-0694">RNA-binding</keyword>
<dbReference type="EMBL" id="AZEB01000019">
    <property type="protein sequence ID" value="KRL20951.1"/>
    <property type="molecule type" value="Genomic_DNA"/>
</dbReference>
<dbReference type="EC" id="3.1.26.5" evidence="7 8"/>
<dbReference type="Proteomes" id="UP000051439">
    <property type="component" value="Unassembled WGS sequence"/>
</dbReference>
<keyword evidence="2 7" id="KW-0819">tRNA processing</keyword>
<evidence type="ECO:0000313" key="9">
    <source>
        <dbReference type="EMBL" id="KRL20951.1"/>
    </source>
</evidence>
<comment type="caution">
    <text evidence="9">The sequence shown here is derived from an EMBL/GenBank/DDBJ whole genome shotgun (WGS) entry which is preliminary data.</text>
</comment>
<dbReference type="InterPro" id="IPR020568">
    <property type="entry name" value="Ribosomal_Su5_D2-typ_SF"/>
</dbReference>
<keyword evidence="4 7" id="KW-0255">Endonuclease</keyword>
<proteinExistence type="inferred from homology"/>
<dbReference type="InterPro" id="IPR000100">
    <property type="entry name" value="RNase_P"/>
</dbReference>
<dbReference type="Gene3D" id="3.30.230.10">
    <property type="match status" value="1"/>
</dbReference>
<evidence type="ECO:0000256" key="6">
    <source>
        <dbReference type="ARBA" id="ARBA00022884"/>
    </source>
</evidence>
<comment type="function">
    <text evidence="1 7">RNaseP catalyzes the removal of the 5'-leader sequence from pre-tRNA to produce the mature 5'-terminus. It can also cleave other RNA substrates such as 4.5S RNA. The protein component plays an auxiliary but essential role in vivo by binding to the 5'-leader sequence and broadening the substrate specificity of the ribozyme.</text>
</comment>
<dbReference type="RefSeq" id="WP_008857208.1">
    <property type="nucleotide sequence ID" value="NZ_AZEB01000019.1"/>
</dbReference>
<keyword evidence="5 7" id="KW-0378">Hydrolase</keyword>
<evidence type="ECO:0000256" key="1">
    <source>
        <dbReference type="ARBA" id="ARBA00002663"/>
    </source>
</evidence>
<evidence type="ECO:0000256" key="3">
    <source>
        <dbReference type="ARBA" id="ARBA00022722"/>
    </source>
</evidence>
<evidence type="ECO:0000256" key="7">
    <source>
        <dbReference type="HAMAP-Rule" id="MF_00227"/>
    </source>
</evidence>
<comment type="catalytic activity">
    <reaction evidence="7">
        <text>Endonucleolytic cleavage of RNA, removing 5'-extranucleotides from tRNA precursor.</text>
        <dbReference type="EC" id="3.1.26.5"/>
    </reaction>
</comment>
<keyword evidence="3 7" id="KW-0540">Nuclease</keyword>
<dbReference type="NCBIfam" id="TIGR00188">
    <property type="entry name" value="rnpA"/>
    <property type="match status" value="1"/>
</dbReference>
<evidence type="ECO:0000256" key="2">
    <source>
        <dbReference type="ARBA" id="ARBA00022694"/>
    </source>
</evidence>
<dbReference type="GO" id="GO:0004526">
    <property type="term" value="F:ribonuclease P activity"/>
    <property type="evidence" value="ECO:0007669"/>
    <property type="project" value="UniProtKB-UniRule"/>
</dbReference>
<dbReference type="PANTHER" id="PTHR33992:SF1">
    <property type="entry name" value="RIBONUCLEASE P PROTEIN COMPONENT"/>
    <property type="match status" value="1"/>
</dbReference>
<comment type="similarity">
    <text evidence="7">Belongs to the RnpA family.</text>
</comment>
<keyword evidence="10" id="KW-1185">Reference proteome</keyword>
<evidence type="ECO:0000313" key="10">
    <source>
        <dbReference type="Proteomes" id="UP000051439"/>
    </source>
</evidence>
<organism evidence="9 10">
    <name type="scientific">Lentilactobacillus kisonensis DSM 19906 = JCM 15041</name>
    <dbReference type="NCBI Taxonomy" id="1423766"/>
    <lineage>
        <taxon>Bacteria</taxon>
        <taxon>Bacillati</taxon>
        <taxon>Bacillota</taxon>
        <taxon>Bacilli</taxon>
        <taxon>Lactobacillales</taxon>
        <taxon>Lactobacillaceae</taxon>
        <taxon>Lentilactobacillus</taxon>
    </lineage>
</organism>
<evidence type="ECO:0000256" key="4">
    <source>
        <dbReference type="ARBA" id="ARBA00022759"/>
    </source>
</evidence>
<dbReference type="FunFam" id="3.30.230.10:FF:000021">
    <property type="entry name" value="Ribonuclease P protein component"/>
    <property type="match status" value="1"/>
</dbReference>
<evidence type="ECO:0000256" key="8">
    <source>
        <dbReference type="NCBIfam" id="TIGR00188"/>
    </source>
</evidence>
<dbReference type="HAMAP" id="MF_00227">
    <property type="entry name" value="RNase_P"/>
    <property type="match status" value="1"/>
</dbReference>
<accession>A0A0R1NKF5</accession>